<dbReference type="AlphaFoldDB" id="Q2SKF5"/>
<keyword evidence="2" id="KW-1185">Reference proteome</keyword>
<evidence type="ECO:0000313" key="2">
    <source>
        <dbReference type="Proteomes" id="UP000000238"/>
    </source>
</evidence>
<name>Q2SKF5_HAHCH</name>
<evidence type="ECO:0000313" key="1">
    <source>
        <dbReference type="EMBL" id="ABC28869.1"/>
    </source>
</evidence>
<accession>Q2SKF5</accession>
<organism evidence="1 2">
    <name type="scientific">Hahella chejuensis (strain KCTC 2396)</name>
    <dbReference type="NCBI Taxonomy" id="349521"/>
    <lineage>
        <taxon>Bacteria</taxon>
        <taxon>Pseudomonadati</taxon>
        <taxon>Pseudomonadota</taxon>
        <taxon>Gammaproteobacteria</taxon>
        <taxon>Oceanospirillales</taxon>
        <taxon>Hahellaceae</taxon>
        <taxon>Hahella</taxon>
    </lineage>
</organism>
<reference evidence="1 2" key="1">
    <citation type="journal article" date="2005" name="Nucleic Acids Res.">
        <title>Genomic blueprint of Hahella chejuensis, a marine microbe producing an algicidal agent.</title>
        <authorList>
            <person name="Jeong H."/>
            <person name="Yim J.H."/>
            <person name="Lee C."/>
            <person name="Choi S.-H."/>
            <person name="Park Y.K."/>
            <person name="Yoon S.H."/>
            <person name="Hur C.-G."/>
            <person name="Kang H.-Y."/>
            <person name="Kim D."/>
            <person name="Lee H.H."/>
            <person name="Park K.H."/>
            <person name="Park S.-H."/>
            <person name="Park H.-S."/>
            <person name="Lee H.K."/>
            <person name="Oh T.K."/>
            <person name="Kim J.F."/>
        </authorList>
    </citation>
    <scope>NUCLEOTIDE SEQUENCE [LARGE SCALE GENOMIC DNA]</scope>
    <source>
        <strain evidence="1 2">KCTC 2396</strain>
    </source>
</reference>
<protein>
    <submittedName>
        <fullName evidence="1">Uncharacterized protein</fullName>
    </submittedName>
</protein>
<gene>
    <name evidence="1" type="ordered locus">HCH_02034</name>
</gene>
<dbReference type="EMBL" id="CP000155">
    <property type="protein sequence ID" value="ABC28869.1"/>
    <property type="molecule type" value="Genomic_DNA"/>
</dbReference>
<dbReference type="HOGENOM" id="CLU_3080462_0_0_6"/>
<sequence length="52" mass="5367">MGSPGAAPPGAGTEWAGYNIFRSTKTATPNELDSISRLVNNMSANVATDAKK</sequence>
<proteinExistence type="predicted"/>
<dbReference type="Proteomes" id="UP000000238">
    <property type="component" value="Chromosome"/>
</dbReference>
<dbReference type="KEGG" id="hch:HCH_02034"/>